<keyword evidence="2" id="KW-0812">Transmembrane</keyword>
<keyword evidence="2" id="KW-1133">Transmembrane helix</keyword>
<evidence type="ECO:0000256" key="1">
    <source>
        <dbReference type="SAM" id="Coils"/>
    </source>
</evidence>
<keyword evidence="3" id="KW-0732">Signal</keyword>
<sequence length="301" mass="34410">MIKRKLVCIPLLVALLLVPCVKAVVVYENKTNEFHVTNSTKIIIDVCGVNETNPNEYFDIVFSYNECKWNEPPTYSKGNVTIKVTPLDTFYLNIVPVQGICSVEVIYEGDIPNDVLKQSVLFYSPSLTYPLKTESGENYKKTWIEGEFNSIISVAGYKFEVEGYDSFEELIKEQNKTIKQLKEIISNQNSTINNLRNAINNFNCPECSCPECPDLECPDLDLKCPECREYTKEDCMNVYGLFDKIPPCPECKEKSCLGFIIALIIFASLCGFNIYKNVLRSVKKVKKVEKNEEENPFDWNN</sequence>
<accession>A0A7V0I9X8</accession>
<reference evidence="4" key="1">
    <citation type="journal article" date="2020" name="mSystems">
        <title>Genome- and Community-Level Interaction Insights into Carbon Utilization and Element Cycling Functions of Hydrothermarchaeota in Hydrothermal Sediment.</title>
        <authorList>
            <person name="Zhou Z."/>
            <person name="Liu Y."/>
            <person name="Xu W."/>
            <person name="Pan J."/>
            <person name="Luo Z.H."/>
            <person name="Li M."/>
        </authorList>
    </citation>
    <scope>NUCLEOTIDE SEQUENCE [LARGE SCALE GENOMIC DNA]</scope>
    <source>
        <strain evidence="4">HyVt-113</strain>
    </source>
</reference>
<comment type="caution">
    <text evidence="4">The sequence shown here is derived from an EMBL/GenBank/DDBJ whole genome shotgun (WGS) entry which is preliminary data.</text>
</comment>
<feature type="signal peptide" evidence="3">
    <location>
        <begin position="1"/>
        <end position="23"/>
    </location>
</feature>
<proteinExistence type="predicted"/>
<feature type="coiled-coil region" evidence="1">
    <location>
        <begin position="164"/>
        <end position="198"/>
    </location>
</feature>
<evidence type="ECO:0000256" key="3">
    <source>
        <dbReference type="SAM" id="SignalP"/>
    </source>
</evidence>
<feature type="chain" id="PRO_5031421600" evidence="3">
    <location>
        <begin position="24"/>
        <end position="301"/>
    </location>
</feature>
<evidence type="ECO:0000313" key="4">
    <source>
        <dbReference type="EMBL" id="HDD35401.1"/>
    </source>
</evidence>
<keyword evidence="2" id="KW-0472">Membrane</keyword>
<name>A0A7V0I9X8_DESA2</name>
<evidence type="ECO:0000256" key="2">
    <source>
        <dbReference type="SAM" id="Phobius"/>
    </source>
</evidence>
<feature type="transmembrane region" description="Helical" evidence="2">
    <location>
        <begin position="257"/>
        <end position="275"/>
    </location>
</feature>
<dbReference type="EMBL" id="DQWQ01000056">
    <property type="protein sequence ID" value="HDD35401.1"/>
    <property type="molecule type" value="Genomic_DNA"/>
</dbReference>
<keyword evidence="1" id="KW-0175">Coiled coil</keyword>
<protein>
    <submittedName>
        <fullName evidence="4">Uncharacterized protein</fullName>
    </submittedName>
</protein>
<dbReference type="Proteomes" id="UP000885706">
    <property type="component" value="Unassembled WGS sequence"/>
</dbReference>
<gene>
    <name evidence="4" type="ORF">ENF30_01235</name>
</gene>
<organism evidence="4">
    <name type="scientific">Desulfofervidus auxilii</name>
    <dbReference type="NCBI Taxonomy" id="1621989"/>
    <lineage>
        <taxon>Bacteria</taxon>
        <taxon>Pseudomonadati</taxon>
        <taxon>Thermodesulfobacteriota</taxon>
        <taxon>Candidatus Desulfofervidia</taxon>
        <taxon>Candidatus Desulfofervidales</taxon>
        <taxon>Candidatus Desulfofervidaceae</taxon>
        <taxon>Candidatus Desulfofervidus</taxon>
    </lineage>
</organism>
<dbReference type="AlphaFoldDB" id="A0A7V0I9X8"/>